<keyword evidence="5" id="KW-0808">Transferase</keyword>
<evidence type="ECO:0000256" key="7">
    <source>
        <dbReference type="ARBA" id="ARBA00022968"/>
    </source>
</evidence>
<proteinExistence type="inferred from homology"/>
<reference evidence="12 13" key="1">
    <citation type="journal article" date="2024" name="Nat. Commun.">
        <title>Phylogenomics reveals the evolutionary origins of lichenization in chlorophyte algae.</title>
        <authorList>
            <person name="Puginier C."/>
            <person name="Libourel C."/>
            <person name="Otte J."/>
            <person name="Skaloud P."/>
            <person name="Haon M."/>
            <person name="Grisel S."/>
            <person name="Petersen M."/>
            <person name="Berrin J.G."/>
            <person name="Delaux P.M."/>
            <person name="Dal Grande F."/>
            <person name="Keller J."/>
        </authorList>
    </citation>
    <scope>NUCLEOTIDE SEQUENCE [LARGE SCALE GENOMIC DNA]</scope>
    <source>
        <strain evidence="12 13">SAG 245.80</strain>
    </source>
</reference>
<dbReference type="AlphaFoldDB" id="A0AAW1S0M1"/>
<comment type="cofactor">
    <cofactor evidence="11">
        <name>Mn(2+)</name>
        <dbReference type="ChEBI" id="CHEBI:29035"/>
    </cofactor>
</comment>
<comment type="caution">
    <text evidence="12">The sequence shown here is derived from an EMBL/GenBank/DDBJ whole genome shotgun (WGS) entry which is preliminary data.</text>
</comment>
<name>A0AAW1S0M1_9CHLO</name>
<keyword evidence="6" id="KW-0812">Transmembrane</keyword>
<evidence type="ECO:0000256" key="11">
    <source>
        <dbReference type="RuleBase" id="RU363063"/>
    </source>
</evidence>
<evidence type="ECO:0000256" key="5">
    <source>
        <dbReference type="ARBA" id="ARBA00022679"/>
    </source>
</evidence>
<comment type="similarity">
    <text evidence="3 11">Belongs to the glycosyltransferase 31 family.</text>
</comment>
<protein>
    <recommendedName>
        <fullName evidence="11">Hexosyltransferase</fullName>
        <ecNumber evidence="11">2.4.1.-</ecNumber>
    </recommendedName>
</protein>
<keyword evidence="13" id="KW-1185">Reference proteome</keyword>
<organism evidence="12 13">
    <name type="scientific">Elliptochloris bilobata</name>
    <dbReference type="NCBI Taxonomy" id="381761"/>
    <lineage>
        <taxon>Eukaryota</taxon>
        <taxon>Viridiplantae</taxon>
        <taxon>Chlorophyta</taxon>
        <taxon>core chlorophytes</taxon>
        <taxon>Trebouxiophyceae</taxon>
        <taxon>Trebouxiophyceae incertae sedis</taxon>
        <taxon>Elliptochloris clade</taxon>
        <taxon>Elliptochloris</taxon>
    </lineage>
</organism>
<dbReference type="GO" id="GO:0000139">
    <property type="term" value="C:Golgi membrane"/>
    <property type="evidence" value="ECO:0007669"/>
    <property type="project" value="UniProtKB-SubCell"/>
</dbReference>
<keyword evidence="7" id="KW-0735">Signal-anchor</keyword>
<evidence type="ECO:0000256" key="1">
    <source>
        <dbReference type="ARBA" id="ARBA00004323"/>
    </source>
</evidence>
<accession>A0AAW1S0M1</accession>
<dbReference type="GO" id="GO:0008378">
    <property type="term" value="F:galactosyltransferase activity"/>
    <property type="evidence" value="ECO:0007669"/>
    <property type="project" value="TreeGrafter"/>
</dbReference>
<evidence type="ECO:0000313" key="13">
    <source>
        <dbReference type="Proteomes" id="UP001445335"/>
    </source>
</evidence>
<keyword evidence="11" id="KW-0464">Manganese</keyword>
<evidence type="ECO:0000256" key="9">
    <source>
        <dbReference type="ARBA" id="ARBA00023034"/>
    </source>
</evidence>
<dbReference type="Pfam" id="PF01762">
    <property type="entry name" value="Galactosyl_T"/>
    <property type="match status" value="1"/>
</dbReference>
<evidence type="ECO:0000313" key="12">
    <source>
        <dbReference type="EMBL" id="KAK9839521.1"/>
    </source>
</evidence>
<dbReference type="Gene3D" id="3.90.550.50">
    <property type="match status" value="1"/>
</dbReference>
<dbReference type="InterPro" id="IPR002659">
    <property type="entry name" value="Glyco_trans_31"/>
</dbReference>
<evidence type="ECO:0000256" key="3">
    <source>
        <dbReference type="ARBA" id="ARBA00008661"/>
    </source>
</evidence>
<comment type="subcellular location">
    <subcellularLocation>
        <location evidence="1 11">Golgi apparatus membrane</location>
        <topology evidence="1 11">Single-pass type II membrane protein</topology>
    </subcellularLocation>
</comment>
<keyword evidence="9 11" id="KW-0333">Golgi apparatus</keyword>
<keyword evidence="8" id="KW-1133">Transmembrane helix</keyword>
<keyword evidence="10" id="KW-0472">Membrane</keyword>
<evidence type="ECO:0000256" key="6">
    <source>
        <dbReference type="ARBA" id="ARBA00022692"/>
    </source>
</evidence>
<dbReference type="InterPro" id="IPR029044">
    <property type="entry name" value="Nucleotide-diphossugar_trans"/>
</dbReference>
<dbReference type="EMBL" id="JALJOU010000016">
    <property type="protein sequence ID" value="KAK9839521.1"/>
    <property type="molecule type" value="Genomic_DNA"/>
</dbReference>
<evidence type="ECO:0000256" key="4">
    <source>
        <dbReference type="ARBA" id="ARBA00022676"/>
    </source>
</evidence>
<comment type="pathway">
    <text evidence="2">Protein modification; protein glycosylation.</text>
</comment>
<dbReference type="SUPFAM" id="SSF53448">
    <property type="entry name" value="Nucleotide-diphospho-sugar transferases"/>
    <property type="match status" value="1"/>
</dbReference>
<dbReference type="PANTHER" id="PTHR11214:SF85">
    <property type="entry name" value="BETA-1,3-GALACTOSYLTRANSFERASE 12-RELATED"/>
    <property type="match status" value="1"/>
</dbReference>
<evidence type="ECO:0000256" key="2">
    <source>
        <dbReference type="ARBA" id="ARBA00004922"/>
    </source>
</evidence>
<dbReference type="Proteomes" id="UP001445335">
    <property type="component" value="Unassembled WGS sequence"/>
</dbReference>
<sequence>MEARTERKVLRKKILLVLAVCVLATASIYALISTLHSGGSAPPRDRVLARFRATLRSYASVDATTDLLHGASTSKTAPKGLRAFLGVMSDQRERRDVLRETWFPDAEGLQRLEASAGIRMRFVVGHWSNDPERERAMNEEESELGDILRLPVNETYTNLPMKTWVFFRTVYDKFTPDYILKTDDDLYTQVQRLPYAMREWAADAGDYVGCSFINGEMYDLPRHRFFEPLSFVFGKREYYLFFSGGFYALSRRAAGLLRRVNFGDMRIGAGEDTTIGLWMLAFNVSHTQDPRLCHYECEPDSIAVTGPCNGLCSPKEKMLELHADPKCHPQYRSWLAPPLPPLDLVPVHAWCQQ</sequence>
<dbReference type="PANTHER" id="PTHR11214">
    <property type="entry name" value="BETA-1,3-N-ACETYLGLUCOSAMINYLTRANSFERASE"/>
    <property type="match status" value="1"/>
</dbReference>
<keyword evidence="4 11" id="KW-0328">Glycosyltransferase</keyword>
<gene>
    <name evidence="12" type="ORF">WJX81_006993</name>
</gene>
<dbReference type="EC" id="2.4.1.-" evidence="11"/>
<evidence type="ECO:0000256" key="10">
    <source>
        <dbReference type="ARBA" id="ARBA00023136"/>
    </source>
</evidence>
<evidence type="ECO:0000256" key="8">
    <source>
        <dbReference type="ARBA" id="ARBA00022989"/>
    </source>
</evidence>